<gene>
    <name evidence="1" type="ORF">BU204_37575</name>
</gene>
<organism evidence="1 2">
    <name type="scientific">Actinophytocola xanthii</name>
    <dbReference type="NCBI Taxonomy" id="1912961"/>
    <lineage>
        <taxon>Bacteria</taxon>
        <taxon>Bacillati</taxon>
        <taxon>Actinomycetota</taxon>
        <taxon>Actinomycetes</taxon>
        <taxon>Pseudonocardiales</taxon>
        <taxon>Pseudonocardiaceae</taxon>
    </lineage>
</organism>
<evidence type="ECO:0000313" key="2">
    <source>
        <dbReference type="Proteomes" id="UP000185596"/>
    </source>
</evidence>
<protein>
    <submittedName>
        <fullName evidence="1">Uncharacterized protein</fullName>
    </submittedName>
</protein>
<dbReference type="RefSeq" id="WP_075130544.1">
    <property type="nucleotide sequence ID" value="NZ_MSIE01000154.1"/>
</dbReference>
<dbReference type="Proteomes" id="UP000185596">
    <property type="component" value="Unassembled WGS sequence"/>
</dbReference>
<name>A0A1Q8BRW5_9PSEU</name>
<dbReference type="AlphaFoldDB" id="A0A1Q8BRW5"/>
<sequence length="158" mass="18062">MTRDRLNKREIRLLQERTGLPYVEARRLLIAFRDVLDREPHLSTNGFGLAPRMTGKETLAERQEQFRDHRDQLERAADRVIEVHQWLRENIRPIKTPGQGSYGMKHVVENALGQYVSNGELIAAALMAGYPMGKVHGPNTDFGMSKRDVDRARASVRA</sequence>
<reference evidence="1 2" key="1">
    <citation type="submission" date="2016-12" db="EMBL/GenBank/DDBJ databases">
        <title>The draft genome sequence of Actinophytocola sp. 11-183.</title>
        <authorList>
            <person name="Wang W."/>
            <person name="Yuan L."/>
        </authorList>
    </citation>
    <scope>NUCLEOTIDE SEQUENCE [LARGE SCALE GENOMIC DNA]</scope>
    <source>
        <strain evidence="1 2">11-183</strain>
    </source>
</reference>
<dbReference type="OrthoDB" id="4558583at2"/>
<keyword evidence="2" id="KW-1185">Reference proteome</keyword>
<proteinExistence type="predicted"/>
<comment type="caution">
    <text evidence="1">The sequence shown here is derived from an EMBL/GenBank/DDBJ whole genome shotgun (WGS) entry which is preliminary data.</text>
</comment>
<dbReference type="EMBL" id="MSIE01000154">
    <property type="protein sequence ID" value="OLF04855.1"/>
    <property type="molecule type" value="Genomic_DNA"/>
</dbReference>
<evidence type="ECO:0000313" key="1">
    <source>
        <dbReference type="EMBL" id="OLF04855.1"/>
    </source>
</evidence>
<accession>A0A1Q8BRW5</accession>